<dbReference type="AlphaFoldDB" id="A0A414RDN5"/>
<dbReference type="EMBL" id="QRHQ01000012">
    <property type="protein sequence ID" value="RHF91144.1"/>
    <property type="molecule type" value="Genomic_DNA"/>
</dbReference>
<proteinExistence type="predicted"/>
<evidence type="ECO:0008006" key="3">
    <source>
        <dbReference type="Google" id="ProtNLM"/>
    </source>
</evidence>
<dbReference type="Pfam" id="PF08757">
    <property type="entry name" value="CotH"/>
    <property type="match status" value="1"/>
</dbReference>
<reference evidence="1 2" key="1">
    <citation type="submission" date="2018-08" db="EMBL/GenBank/DDBJ databases">
        <title>A genome reference for cultivated species of the human gut microbiota.</title>
        <authorList>
            <person name="Zou Y."/>
            <person name="Xue W."/>
            <person name="Luo G."/>
        </authorList>
    </citation>
    <scope>NUCLEOTIDE SEQUENCE [LARGE SCALE GENOMIC DNA]</scope>
    <source>
        <strain evidence="1 2">AM23-23</strain>
    </source>
</reference>
<gene>
    <name evidence="1" type="ORF">DW653_08000</name>
</gene>
<dbReference type="Gene3D" id="2.60.40.2340">
    <property type="match status" value="1"/>
</dbReference>
<evidence type="ECO:0000313" key="2">
    <source>
        <dbReference type="Proteomes" id="UP000283485"/>
    </source>
</evidence>
<dbReference type="InterPro" id="IPR014867">
    <property type="entry name" value="Spore_coat_CotH_CotH2/3/7"/>
</dbReference>
<sequence length="858" mass="95807">MKNKIRVYTILSCCMLGLSACQEDVLVEEVTKGNVTIIGRMSSELTTRTCVDSSSPDGEAGILWASKDQIGVYGDKGTKNALFEAANTGNVAEAEFYGTLASGEYPTYAYYPYGADNATSEVTALKGNLKLEQIFDMTTGKLEGDYKVGTPTIKTYEGRYEFEFEHLFSLLKFDINATETALEGDKLEKIILTLPDGRRLGGEFTFDATSKAVTWTGDATGANELTMVWSDTPALASGKSYTGYITCAPDIRQGDKIKITILTQKFKAEFTRTALVDFAANTCYTFPLSLENYKNDMTVMNRPVFTSFSFEATNNAGKILDKKLVFNGSATRPVDNTTEVLTIDDGTITGCIPYLYNFKLKPTFEVAEGMTVTVGGTSQLSGESEQDFSKPVTYTVSNGTESRDYTVKVTNSGLPVVVLTQSGGGTENWAEAGINVRSKDADWVETDKMAVYNADGSVDMEEAFCGIRLRGNSTQNFPKKPFAVKLASKAKVLGMPKHKRWVLLANWMDRTMLRNSVAFEVAHQTGNAFVDGLGWNPHGYSVEVIMDGRHVGNYYLCEQIKIDGDRVDIKDCIEDIIGDGNANPTMADCGYLLEFDDNYDEVDKFRTGRGLPCMFKDEVSKYSSDIYNQVKARIEAVEANLESGNFDAAYSDLDINSVIDYFFVQELTFNDEYKHPKSVYMLIDGDGKLTAGPVWDFDWQTFVNYDQVQAMNSKYGGTYSCRNTNEWLYGKSKLAEDPFWPWEDPDYINDQPYMWYPLLFKDANFRARVQERWVVIYPQLLNVVDKIDEFAAQNKVSEQYNSAMWPLVSLKNSVGSAFNGDEDMSFNEAIATMKQAYTDRLNWMNMQITSGNFVTDAE</sequence>
<dbReference type="RefSeq" id="WP_118211573.1">
    <property type="nucleotide sequence ID" value="NZ_QRHQ01000012.1"/>
</dbReference>
<organism evidence="1 2">
    <name type="scientific">Phocaeicola plebeius</name>
    <dbReference type="NCBI Taxonomy" id="310297"/>
    <lineage>
        <taxon>Bacteria</taxon>
        <taxon>Pseudomonadati</taxon>
        <taxon>Bacteroidota</taxon>
        <taxon>Bacteroidia</taxon>
        <taxon>Bacteroidales</taxon>
        <taxon>Bacteroidaceae</taxon>
        <taxon>Phocaeicola</taxon>
    </lineage>
</organism>
<dbReference type="InterPro" id="IPR042278">
    <property type="entry name" value="Mfa-like_1_N"/>
</dbReference>
<accession>A0A414RDN5</accession>
<dbReference type="PROSITE" id="PS51257">
    <property type="entry name" value="PROKAR_LIPOPROTEIN"/>
    <property type="match status" value="1"/>
</dbReference>
<dbReference type="Gene3D" id="2.60.40.2620">
    <property type="entry name" value="Fimbrillin-like"/>
    <property type="match status" value="1"/>
</dbReference>
<protein>
    <recommendedName>
        <fullName evidence="3">Spore coat protein CotH</fullName>
    </recommendedName>
</protein>
<evidence type="ECO:0000313" key="1">
    <source>
        <dbReference type="EMBL" id="RHF91144.1"/>
    </source>
</evidence>
<name>A0A414RDN5_9BACT</name>
<comment type="caution">
    <text evidence="1">The sequence shown here is derived from an EMBL/GenBank/DDBJ whole genome shotgun (WGS) entry which is preliminary data.</text>
</comment>
<dbReference type="Proteomes" id="UP000283485">
    <property type="component" value="Unassembled WGS sequence"/>
</dbReference>
<dbReference type="CDD" id="cd13120">
    <property type="entry name" value="BF2867_like_N"/>
    <property type="match status" value="1"/>
</dbReference>